<evidence type="ECO:0000313" key="2">
    <source>
        <dbReference type="EMBL" id="CAA7016863.1"/>
    </source>
</evidence>
<keyword evidence="4" id="KW-1185">Reference proteome</keyword>
<protein>
    <submittedName>
        <fullName evidence="3">Uncharacterized protein</fullName>
    </submittedName>
</protein>
<dbReference type="EMBL" id="CACVBM020001610">
    <property type="protein sequence ID" value="CAA7055877.1"/>
    <property type="molecule type" value="Genomic_DNA"/>
</dbReference>
<dbReference type="OrthoDB" id="690771at2759"/>
<organism evidence="3 4">
    <name type="scientific">Microthlaspi erraticum</name>
    <dbReference type="NCBI Taxonomy" id="1685480"/>
    <lineage>
        <taxon>Eukaryota</taxon>
        <taxon>Viridiplantae</taxon>
        <taxon>Streptophyta</taxon>
        <taxon>Embryophyta</taxon>
        <taxon>Tracheophyta</taxon>
        <taxon>Spermatophyta</taxon>
        <taxon>Magnoliopsida</taxon>
        <taxon>eudicotyledons</taxon>
        <taxon>Gunneridae</taxon>
        <taxon>Pentapetalae</taxon>
        <taxon>rosids</taxon>
        <taxon>malvids</taxon>
        <taxon>Brassicales</taxon>
        <taxon>Brassicaceae</taxon>
        <taxon>Coluteocarpeae</taxon>
        <taxon>Microthlaspi</taxon>
    </lineage>
</organism>
<name>A0A6D2KU58_9BRAS</name>
<reference evidence="3 4" key="1">
    <citation type="submission" date="2020-01" db="EMBL/GenBank/DDBJ databases">
        <authorList>
            <person name="Mishra B."/>
        </authorList>
    </citation>
    <scope>NUCLEOTIDE SEQUENCE [LARGE SCALE GENOMIC DNA]</scope>
</reference>
<proteinExistence type="predicted"/>
<evidence type="ECO:0000313" key="3">
    <source>
        <dbReference type="EMBL" id="CAA7055877.1"/>
    </source>
</evidence>
<evidence type="ECO:0000313" key="4">
    <source>
        <dbReference type="Proteomes" id="UP000467841"/>
    </source>
</evidence>
<dbReference type="AlphaFoldDB" id="A0A6D2KU58"/>
<dbReference type="PANTHER" id="PTHR33978:SF30">
    <property type="entry name" value="EXPRESSED PROTEIN"/>
    <property type="match status" value="1"/>
</dbReference>
<feature type="region of interest" description="Disordered" evidence="1">
    <location>
        <begin position="1"/>
        <end position="21"/>
    </location>
</feature>
<dbReference type="Proteomes" id="UP000467841">
    <property type="component" value="Unassembled WGS sequence"/>
</dbReference>
<feature type="region of interest" description="Disordered" evidence="1">
    <location>
        <begin position="77"/>
        <end position="105"/>
    </location>
</feature>
<dbReference type="PANTHER" id="PTHR33978">
    <property type="entry name" value="SERINE/THREONINE-KINASE"/>
    <property type="match status" value="1"/>
</dbReference>
<accession>A0A6D2KU58</accession>
<sequence>MTNTRRSHASYNSQDRVTDDISDGRDHKIWDCESPLYDACELVSFAHIIERKLLPFTPHTRPAGLSLRALMDKDKDDYSTANETTTRSGRRHWWSRKKNEETHEEDKTNKTFGSIFWWNSWYKKLFV</sequence>
<evidence type="ECO:0000256" key="1">
    <source>
        <dbReference type="SAM" id="MobiDB-lite"/>
    </source>
</evidence>
<gene>
    <name evidence="2" type="ORF">MERR_LOCUS4098</name>
    <name evidence="3" type="ORF">MERR_LOCUS43113</name>
</gene>
<dbReference type="EMBL" id="CACVBM020000266">
    <property type="protein sequence ID" value="CAA7016863.1"/>
    <property type="molecule type" value="Genomic_DNA"/>
</dbReference>